<name>A0A1G9F9S1_9RHOB</name>
<dbReference type="InterPro" id="IPR051087">
    <property type="entry name" value="Mitochondrial_ACSM"/>
</dbReference>
<dbReference type="Gene3D" id="3.30.300.30">
    <property type="match status" value="1"/>
</dbReference>
<keyword evidence="3" id="KW-0547">Nucleotide-binding</keyword>
<dbReference type="Gene3D" id="3.40.50.12780">
    <property type="entry name" value="N-terminal domain of ligase-like"/>
    <property type="match status" value="1"/>
</dbReference>
<dbReference type="PANTHER" id="PTHR43605:SF10">
    <property type="entry name" value="ACYL-COA SYNTHETASE MEDIUM CHAIN FAMILY MEMBER 3"/>
    <property type="match status" value="1"/>
</dbReference>
<dbReference type="GO" id="GO:0004321">
    <property type="term" value="F:fatty-acyl-CoA synthase activity"/>
    <property type="evidence" value="ECO:0007669"/>
    <property type="project" value="TreeGrafter"/>
</dbReference>
<dbReference type="RefSeq" id="WP_092500699.1">
    <property type="nucleotide sequence ID" value="NZ_FNFV01000005.1"/>
</dbReference>
<feature type="domain" description="AMP-binding enzyme C-terminal" evidence="6">
    <location>
        <begin position="451"/>
        <end position="529"/>
    </location>
</feature>
<dbReference type="GO" id="GO:0016405">
    <property type="term" value="F:CoA-ligase activity"/>
    <property type="evidence" value="ECO:0007669"/>
    <property type="project" value="UniProtKB-ARBA"/>
</dbReference>
<dbReference type="GO" id="GO:0006637">
    <property type="term" value="P:acyl-CoA metabolic process"/>
    <property type="evidence" value="ECO:0007669"/>
    <property type="project" value="TreeGrafter"/>
</dbReference>
<protein>
    <submittedName>
        <fullName evidence="7">Acetyl-CoA synthetase</fullName>
    </submittedName>
</protein>
<dbReference type="STRING" id="990712.SAMN05216257_10599"/>
<accession>A0A1G9F9S1</accession>
<keyword evidence="8" id="KW-1185">Reference proteome</keyword>
<dbReference type="GO" id="GO:0015645">
    <property type="term" value="F:fatty acid ligase activity"/>
    <property type="evidence" value="ECO:0007669"/>
    <property type="project" value="TreeGrafter"/>
</dbReference>
<dbReference type="InterPro" id="IPR042099">
    <property type="entry name" value="ANL_N_sf"/>
</dbReference>
<dbReference type="Pfam" id="PF00501">
    <property type="entry name" value="AMP-binding"/>
    <property type="match status" value="1"/>
</dbReference>
<evidence type="ECO:0000313" key="7">
    <source>
        <dbReference type="EMBL" id="SDK85149.1"/>
    </source>
</evidence>
<evidence type="ECO:0000256" key="2">
    <source>
        <dbReference type="ARBA" id="ARBA00022598"/>
    </source>
</evidence>
<sequence length="540" mass="58243">MQRRLLDAWSDIRNMQAGFRWQIPDRLNIAHVCCEAWAAAAPERTAIVHVSEDGRRELWSYGRLKAVSDALALSLAARGVGRGDRVAVLLAQCPEVLAAHMAIHKLGGVVLPLFTLFGPEALAFRLADSAARAAITDAAGVEKLMALRPELPELAEIYSIDPAPAPIRHLADEIAAAHGAPPPADTAAEDPAVLIYTSGTTGPPKGALHAHRFMIGHWPSIETTHPRFASPGDVGWTPADWAWVGGLMDMAIPCLAYGVPLVAHRMRKFDPEAAFALIAREGINRLFLPPTALKLMRQAPAQQRLSVRSITSGGESLGAALSEWAEGTLGAPVNEIYGQTECNLVIGSCHGLMEVREGSMGLATPGHEVAVIDPEGRALPPGEIGEIAVRAPDPVMFLGYWNKPEKTAEKFTGSWMRTGDLARRDEDGYFWFVSRDDDVITSAGYRIGPSEIENCLTGHADVVNAAVIGVPDPVRTEIVKAYVVLRPGAAWSEALAEELKARVRARISPHVAPRLIEPIDSLPMTATGKVMRRALRERAT</sequence>
<evidence type="ECO:0000259" key="6">
    <source>
        <dbReference type="Pfam" id="PF13193"/>
    </source>
</evidence>
<dbReference type="SUPFAM" id="SSF56801">
    <property type="entry name" value="Acetyl-CoA synthetase-like"/>
    <property type="match status" value="1"/>
</dbReference>
<dbReference type="InterPro" id="IPR045851">
    <property type="entry name" value="AMP-bd_C_sf"/>
</dbReference>
<gene>
    <name evidence="7" type="ORF">SAMN05216257_10599</name>
</gene>
<evidence type="ECO:0000313" key="8">
    <source>
        <dbReference type="Proteomes" id="UP000199328"/>
    </source>
</evidence>
<reference evidence="8" key="1">
    <citation type="submission" date="2016-10" db="EMBL/GenBank/DDBJ databases">
        <authorList>
            <person name="Varghese N."/>
            <person name="Submissions S."/>
        </authorList>
    </citation>
    <scope>NUCLEOTIDE SEQUENCE [LARGE SCALE GENOMIC DNA]</scope>
    <source>
        <strain evidence="8">CGMCC 1.10789</strain>
    </source>
</reference>
<dbReference type="EMBL" id="FNFV01000005">
    <property type="protein sequence ID" value="SDK85149.1"/>
    <property type="molecule type" value="Genomic_DNA"/>
</dbReference>
<organism evidence="7 8">
    <name type="scientific">Meinhardsimonia xiamenensis</name>
    <dbReference type="NCBI Taxonomy" id="990712"/>
    <lineage>
        <taxon>Bacteria</taxon>
        <taxon>Pseudomonadati</taxon>
        <taxon>Pseudomonadota</taxon>
        <taxon>Alphaproteobacteria</taxon>
        <taxon>Rhodobacterales</taxon>
        <taxon>Paracoccaceae</taxon>
        <taxon>Meinhardsimonia</taxon>
    </lineage>
</organism>
<dbReference type="AlphaFoldDB" id="A0A1G9F9S1"/>
<keyword evidence="2" id="KW-0436">Ligase</keyword>
<dbReference type="InterPro" id="IPR000873">
    <property type="entry name" value="AMP-dep_synth/lig_dom"/>
</dbReference>
<evidence type="ECO:0000256" key="1">
    <source>
        <dbReference type="ARBA" id="ARBA00006432"/>
    </source>
</evidence>
<comment type="similarity">
    <text evidence="1">Belongs to the ATP-dependent AMP-binding enzyme family.</text>
</comment>
<dbReference type="InterPro" id="IPR025110">
    <property type="entry name" value="AMP-bd_C"/>
</dbReference>
<evidence type="ECO:0000259" key="5">
    <source>
        <dbReference type="Pfam" id="PF00501"/>
    </source>
</evidence>
<dbReference type="PROSITE" id="PS00455">
    <property type="entry name" value="AMP_BINDING"/>
    <property type="match status" value="1"/>
</dbReference>
<dbReference type="GO" id="GO:0005524">
    <property type="term" value="F:ATP binding"/>
    <property type="evidence" value="ECO:0007669"/>
    <property type="project" value="UniProtKB-KW"/>
</dbReference>
<evidence type="ECO:0000256" key="4">
    <source>
        <dbReference type="ARBA" id="ARBA00022840"/>
    </source>
</evidence>
<evidence type="ECO:0000256" key="3">
    <source>
        <dbReference type="ARBA" id="ARBA00022741"/>
    </source>
</evidence>
<feature type="domain" description="AMP-dependent synthetase/ligase" evidence="5">
    <location>
        <begin position="35"/>
        <end position="401"/>
    </location>
</feature>
<dbReference type="OrthoDB" id="9803968at2"/>
<keyword evidence="4" id="KW-0067">ATP-binding</keyword>
<dbReference type="InterPro" id="IPR020845">
    <property type="entry name" value="AMP-binding_CS"/>
</dbReference>
<dbReference type="GO" id="GO:0006633">
    <property type="term" value="P:fatty acid biosynthetic process"/>
    <property type="evidence" value="ECO:0007669"/>
    <property type="project" value="TreeGrafter"/>
</dbReference>
<dbReference type="Proteomes" id="UP000199328">
    <property type="component" value="Unassembled WGS sequence"/>
</dbReference>
<dbReference type="PANTHER" id="PTHR43605">
    <property type="entry name" value="ACYL-COENZYME A SYNTHETASE"/>
    <property type="match status" value="1"/>
</dbReference>
<dbReference type="Pfam" id="PF13193">
    <property type="entry name" value="AMP-binding_C"/>
    <property type="match status" value="1"/>
</dbReference>
<proteinExistence type="inferred from homology"/>